<evidence type="ECO:0000256" key="20">
    <source>
        <dbReference type="ARBA" id="ARBA00023211"/>
    </source>
</evidence>
<evidence type="ECO:0000313" key="26">
    <source>
        <dbReference type="EMBL" id="XAY06908.1"/>
    </source>
</evidence>
<evidence type="ECO:0000256" key="8">
    <source>
        <dbReference type="ARBA" id="ARBA00022679"/>
    </source>
</evidence>
<evidence type="ECO:0000256" key="19">
    <source>
        <dbReference type="ARBA" id="ARBA00023026"/>
    </source>
</evidence>
<keyword evidence="18" id="KW-0346">Stress response</keyword>
<dbReference type="CDD" id="cd00082">
    <property type="entry name" value="HisKA"/>
    <property type="match status" value="1"/>
</dbReference>
<dbReference type="GO" id="GO:0004721">
    <property type="term" value="F:phosphoprotein phosphatase activity"/>
    <property type="evidence" value="ECO:0007669"/>
    <property type="project" value="UniProtKB-KW"/>
</dbReference>
<evidence type="ECO:0000256" key="7">
    <source>
        <dbReference type="ARBA" id="ARBA00022553"/>
    </source>
</evidence>
<reference evidence="26" key="1">
    <citation type="submission" date="2022-12" db="EMBL/GenBank/DDBJ databases">
        <title>Paraconexibacter alkalitolerans sp. nov. and Baekduia alba sp. nov., isolated from soil and emended description of the genera Paraconexibacter (Chun et al., 2020) and Baekduia (An et al., 2020).</title>
        <authorList>
            <person name="Vieira S."/>
            <person name="Huber K.J."/>
            <person name="Geppert A."/>
            <person name="Wolf J."/>
            <person name="Neumann-Schaal M."/>
            <person name="Muesken M."/>
            <person name="Overmann J."/>
        </authorList>
    </citation>
    <scope>NUCLEOTIDE SEQUENCE</scope>
    <source>
        <strain evidence="26">AEG42_29</strain>
    </source>
</reference>
<organism evidence="26">
    <name type="scientific">Paraconexibacter sp. AEG42_29</name>
    <dbReference type="NCBI Taxonomy" id="2997339"/>
    <lineage>
        <taxon>Bacteria</taxon>
        <taxon>Bacillati</taxon>
        <taxon>Actinomycetota</taxon>
        <taxon>Thermoleophilia</taxon>
        <taxon>Solirubrobacterales</taxon>
        <taxon>Paraconexibacteraceae</taxon>
        <taxon>Paraconexibacter</taxon>
    </lineage>
</organism>
<feature type="domain" description="Histidine kinase" evidence="24">
    <location>
        <begin position="119"/>
        <end position="313"/>
    </location>
</feature>
<dbReference type="Gene3D" id="3.30.565.10">
    <property type="entry name" value="Histidine kinase-like ATPase, C-terminal domain"/>
    <property type="match status" value="1"/>
</dbReference>
<keyword evidence="19" id="KW-0843">Virulence</keyword>
<evidence type="ECO:0000256" key="5">
    <source>
        <dbReference type="ARBA" id="ARBA00012438"/>
    </source>
</evidence>
<evidence type="ECO:0000256" key="10">
    <source>
        <dbReference type="ARBA" id="ARBA00022741"/>
    </source>
</evidence>
<keyword evidence="14" id="KW-0460">Magnesium</keyword>
<comment type="cofactor">
    <cofactor evidence="3">
        <name>Mg(2+)</name>
        <dbReference type="ChEBI" id="CHEBI:18420"/>
    </cofactor>
</comment>
<dbReference type="InterPro" id="IPR003661">
    <property type="entry name" value="HisK_dim/P_dom"/>
</dbReference>
<keyword evidence="9 23" id="KW-0812">Transmembrane</keyword>
<dbReference type="CDD" id="cd00075">
    <property type="entry name" value="HATPase"/>
    <property type="match status" value="1"/>
</dbReference>
<keyword evidence="13" id="KW-0067">ATP-binding</keyword>
<evidence type="ECO:0000256" key="13">
    <source>
        <dbReference type="ARBA" id="ARBA00022840"/>
    </source>
</evidence>
<dbReference type="Pfam" id="PF00512">
    <property type="entry name" value="HisKA"/>
    <property type="match status" value="1"/>
</dbReference>
<protein>
    <recommendedName>
        <fullName evidence="21">Signal transduction histidine-protein kinase/phosphatase MprB</fullName>
        <ecNumber evidence="5">2.7.13.3</ecNumber>
    </recommendedName>
    <alternativeName>
        <fullName evidence="22">Mycobacterial persistence regulator B</fullName>
    </alternativeName>
</protein>
<dbReference type="InterPro" id="IPR004358">
    <property type="entry name" value="Sig_transdc_His_kin-like_C"/>
</dbReference>
<dbReference type="GO" id="GO:0000155">
    <property type="term" value="F:phosphorelay sensor kinase activity"/>
    <property type="evidence" value="ECO:0007669"/>
    <property type="project" value="InterPro"/>
</dbReference>
<dbReference type="EC" id="2.7.13.3" evidence="5"/>
<evidence type="ECO:0000256" key="22">
    <source>
        <dbReference type="ARBA" id="ARBA00041776"/>
    </source>
</evidence>
<dbReference type="InterPro" id="IPR036097">
    <property type="entry name" value="HisK_dim/P_sf"/>
</dbReference>
<evidence type="ECO:0000256" key="18">
    <source>
        <dbReference type="ARBA" id="ARBA00023016"/>
    </source>
</evidence>
<comment type="cofactor">
    <cofactor evidence="2">
        <name>Mn(2+)</name>
        <dbReference type="ChEBI" id="CHEBI:29035"/>
    </cofactor>
</comment>
<dbReference type="PANTHER" id="PTHR44936:SF9">
    <property type="entry name" value="SENSOR PROTEIN CREC"/>
    <property type="match status" value="1"/>
</dbReference>
<evidence type="ECO:0000256" key="14">
    <source>
        <dbReference type="ARBA" id="ARBA00022842"/>
    </source>
</evidence>
<keyword evidence="12" id="KW-0378">Hydrolase</keyword>
<feature type="transmembrane region" description="Helical" evidence="23">
    <location>
        <begin position="39"/>
        <end position="58"/>
    </location>
</feature>
<dbReference type="InterPro" id="IPR050980">
    <property type="entry name" value="2C_sensor_his_kinase"/>
</dbReference>
<evidence type="ECO:0000256" key="23">
    <source>
        <dbReference type="SAM" id="Phobius"/>
    </source>
</evidence>
<dbReference type="GO" id="GO:0005524">
    <property type="term" value="F:ATP binding"/>
    <property type="evidence" value="ECO:0007669"/>
    <property type="project" value="UniProtKB-KW"/>
</dbReference>
<evidence type="ECO:0000259" key="25">
    <source>
        <dbReference type="PROSITE" id="PS50885"/>
    </source>
</evidence>
<dbReference type="SUPFAM" id="SSF47384">
    <property type="entry name" value="Homodimeric domain of signal transducing histidine kinase"/>
    <property type="match status" value="1"/>
</dbReference>
<dbReference type="SMART" id="SM00304">
    <property type="entry name" value="HAMP"/>
    <property type="match status" value="1"/>
</dbReference>
<accession>A0AAU7AYW8</accession>
<dbReference type="SMART" id="SM00388">
    <property type="entry name" value="HisKA"/>
    <property type="match status" value="1"/>
</dbReference>
<evidence type="ECO:0000256" key="1">
    <source>
        <dbReference type="ARBA" id="ARBA00000085"/>
    </source>
</evidence>
<keyword evidence="11 26" id="KW-0418">Kinase</keyword>
<dbReference type="InterPro" id="IPR003594">
    <property type="entry name" value="HATPase_dom"/>
</dbReference>
<dbReference type="PROSITE" id="PS50885">
    <property type="entry name" value="HAMP"/>
    <property type="match status" value="1"/>
</dbReference>
<dbReference type="PRINTS" id="PR00344">
    <property type="entry name" value="BCTRLSENSOR"/>
</dbReference>
<evidence type="ECO:0000256" key="21">
    <source>
        <dbReference type="ARBA" id="ARBA00040454"/>
    </source>
</evidence>
<keyword evidence="17" id="KW-0902">Two-component regulatory system</keyword>
<gene>
    <name evidence="26" type="primary">baeS</name>
    <name evidence="26" type="ORF">DSM112329_03786</name>
</gene>
<feature type="transmembrane region" description="Helical" evidence="23">
    <location>
        <begin position="12"/>
        <end position="33"/>
    </location>
</feature>
<proteinExistence type="predicted"/>
<evidence type="ECO:0000256" key="4">
    <source>
        <dbReference type="ARBA" id="ARBA00004651"/>
    </source>
</evidence>
<keyword evidence="8 26" id="KW-0808">Transferase</keyword>
<evidence type="ECO:0000256" key="3">
    <source>
        <dbReference type="ARBA" id="ARBA00001946"/>
    </source>
</evidence>
<dbReference type="RefSeq" id="WP_354698121.1">
    <property type="nucleotide sequence ID" value="NZ_CP114014.1"/>
</dbReference>
<feature type="domain" description="HAMP" evidence="25">
    <location>
        <begin position="59"/>
        <end position="111"/>
    </location>
</feature>
<name>A0AAU7AYW8_9ACTN</name>
<evidence type="ECO:0000259" key="24">
    <source>
        <dbReference type="PROSITE" id="PS50109"/>
    </source>
</evidence>
<dbReference type="PANTHER" id="PTHR44936">
    <property type="entry name" value="SENSOR PROTEIN CREC"/>
    <property type="match status" value="1"/>
</dbReference>
<dbReference type="InterPro" id="IPR005467">
    <property type="entry name" value="His_kinase_dom"/>
</dbReference>
<dbReference type="InterPro" id="IPR036890">
    <property type="entry name" value="HATPase_C_sf"/>
</dbReference>
<dbReference type="Pfam" id="PF00672">
    <property type="entry name" value="HAMP"/>
    <property type="match status" value="1"/>
</dbReference>
<dbReference type="InterPro" id="IPR003660">
    <property type="entry name" value="HAMP_dom"/>
</dbReference>
<dbReference type="SMART" id="SM00387">
    <property type="entry name" value="HATPase_c"/>
    <property type="match status" value="1"/>
</dbReference>
<keyword evidence="7" id="KW-0597">Phosphoprotein</keyword>
<evidence type="ECO:0000256" key="11">
    <source>
        <dbReference type="ARBA" id="ARBA00022777"/>
    </source>
</evidence>
<dbReference type="Pfam" id="PF02518">
    <property type="entry name" value="HATPase_c"/>
    <property type="match status" value="1"/>
</dbReference>
<dbReference type="EMBL" id="CP114014">
    <property type="protein sequence ID" value="XAY06908.1"/>
    <property type="molecule type" value="Genomic_DNA"/>
</dbReference>
<dbReference type="KEGG" id="parq:DSM112329_03786"/>
<dbReference type="SUPFAM" id="SSF158472">
    <property type="entry name" value="HAMP domain-like"/>
    <property type="match status" value="1"/>
</dbReference>
<evidence type="ECO:0000256" key="17">
    <source>
        <dbReference type="ARBA" id="ARBA00023012"/>
    </source>
</evidence>
<dbReference type="CDD" id="cd06225">
    <property type="entry name" value="HAMP"/>
    <property type="match status" value="1"/>
</dbReference>
<dbReference type="GO" id="GO:0005886">
    <property type="term" value="C:plasma membrane"/>
    <property type="evidence" value="ECO:0007669"/>
    <property type="project" value="UniProtKB-SubCell"/>
</dbReference>
<sequence length="313" mass="33121">MNPLARIGTLKLKLGLVIVLAILVTLVTMLVAARLGLRLRWGALVALTLSLGSVQLVAHGMIAPLRAMARAAEAMARGEHGQRVVEPGRDEVGQLAVAFNTMAAELDSLDRARRDLVADAAHELRTPISVLRAQLENAVDGVQPADLPALLEQTERLGRLADQLLDLSALEAGGTTLTRRAFPVADLVAGCDVTRAELPDGLHVRGDPDRLRQVVANLVENGRRHAPGAPLVVRATARVAGGVRIEVEDHGPGLPDGEAERVFDRFARADRSRSVPGSGLGLAIARSIVELHGGVIHAEAVAPHGCRMVVDLP</sequence>
<evidence type="ECO:0000256" key="2">
    <source>
        <dbReference type="ARBA" id="ARBA00001936"/>
    </source>
</evidence>
<dbReference type="Gene3D" id="1.10.287.130">
    <property type="match status" value="1"/>
</dbReference>
<keyword evidence="23" id="KW-0472">Membrane</keyword>
<keyword evidence="10" id="KW-0547">Nucleotide-binding</keyword>
<evidence type="ECO:0000256" key="6">
    <source>
        <dbReference type="ARBA" id="ARBA00022475"/>
    </source>
</evidence>
<keyword evidence="20" id="KW-0464">Manganese</keyword>
<keyword evidence="15" id="KW-0904">Protein phosphatase</keyword>
<evidence type="ECO:0000256" key="12">
    <source>
        <dbReference type="ARBA" id="ARBA00022801"/>
    </source>
</evidence>
<dbReference type="AlphaFoldDB" id="A0AAU7AYW8"/>
<evidence type="ECO:0000256" key="9">
    <source>
        <dbReference type="ARBA" id="ARBA00022692"/>
    </source>
</evidence>
<comment type="catalytic activity">
    <reaction evidence="1">
        <text>ATP + protein L-histidine = ADP + protein N-phospho-L-histidine.</text>
        <dbReference type="EC" id="2.7.13.3"/>
    </reaction>
</comment>
<keyword evidence="6" id="KW-1003">Cell membrane</keyword>
<dbReference type="Gene3D" id="1.10.8.500">
    <property type="entry name" value="HAMP domain in histidine kinase"/>
    <property type="match status" value="1"/>
</dbReference>
<comment type="subcellular location">
    <subcellularLocation>
        <location evidence="4">Cell membrane</location>
        <topology evidence="4">Multi-pass membrane protein</topology>
    </subcellularLocation>
</comment>
<dbReference type="SUPFAM" id="SSF55874">
    <property type="entry name" value="ATPase domain of HSP90 chaperone/DNA topoisomerase II/histidine kinase"/>
    <property type="match status" value="1"/>
</dbReference>
<evidence type="ECO:0000256" key="16">
    <source>
        <dbReference type="ARBA" id="ARBA00022989"/>
    </source>
</evidence>
<keyword evidence="16 23" id="KW-1133">Transmembrane helix</keyword>
<evidence type="ECO:0000256" key="15">
    <source>
        <dbReference type="ARBA" id="ARBA00022912"/>
    </source>
</evidence>
<dbReference type="PROSITE" id="PS50109">
    <property type="entry name" value="HIS_KIN"/>
    <property type="match status" value="1"/>
</dbReference>